<proteinExistence type="predicted"/>
<dbReference type="Pfam" id="PF13618">
    <property type="entry name" value="Gluconate_2-dh3"/>
    <property type="match status" value="1"/>
</dbReference>
<dbReference type="RefSeq" id="WP_106932651.1">
    <property type="nucleotide sequence ID" value="NZ_PYFT01000001.1"/>
</dbReference>
<dbReference type="InterPro" id="IPR027056">
    <property type="entry name" value="Gluconate_2DH_su3"/>
</dbReference>
<organism evidence="1 2">
    <name type="scientific">Adhaeribacter arboris</name>
    <dbReference type="NCBI Taxonomy" id="2072846"/>
    <lineage>
        <taxon>Bacteria</taxon>
        <taxon>Pseudomonadati</taxon>
        <taxon>Bacteroidota</taxon>
        <taxon>Cytophagia</taxon>
        <taxon>Cytophagales</taxon>
        <taxon>Hymenobacteraceae</taxon>
        <taxon>Adhaeribacter</taxon>
    </lineage>
</organism>
<dbReference type="Proteomes" id="UP000240357">
    <property type="component" value="Unassembled WGS sequence"/>
</dbReference>
<accession>A0A2T2YLT9</accession>
<name>A0A2T2YLT9_9BACT</name>
<evidence type="ECO:0000313" key="2">
    <source>
        <dbReference type="Proteomes" id="UP000240357"/>
    </source>
</evidence>
<dbReference type="AlphaFoldDB" id="A0A2T2YLT9"/>
<dbReference type="OrthoDB" id="6385145at2"/>
<reference evidence="1 2" key="1">
    <citation type="submission" date="2018-03" db="EMBL/GenBank/DDBJ databases">
        <title>Adhaeribacter sp. HMF7605 Genome sequencing and assembly.</title>
        <authorList>
            <person name="Kang H."/>
            <person name="Kang J."/>
            <person name="Cha I."/>
            <person name="Kim H."/>
            <person name="Joh K."/>
        </authorList>
    </citation>
    <scope>NUCLEOTIDE SEQUENCE [LARGE SCALE GENOMIC DNA]</scope>
    <source>
        <strain evidence="1 2">HMF7605</strain>
    </source>
</reference>
<protein>
    <submittedName>
        <fullName evidence="1">Twin-arginine translocation pathway signal protein</fullName>
    </submittedName>
</protein>
<gene>
    <name evidence="1" type="ORF">AHMF7605_24750</name>
</gene>
<evidence type="ECO:0000313" key="1">
    <source>
        <dbReference type="EMBL" id="PSR56474.1"/>
    </source>
</evidence>
<dbReference type="EMBL" id="PYFT01000001">
    <property type="protein sequence ID" value="PSR56474.1"/>
    <property type="molecule type" value="Genomic_DNA"/>
</dbReference>
<comment type="caution">
    <text evidence="1">The sequence shown here is derived from an EMBL/GenBank/DDBJ whole genome shotgun (WGS) entry which is preliminary data.</text>
</comment>
<sequence>MNRREAIAAVAYIMGSTVVGAEVFLSGCQRSSSDETLSFSENTVALLDEVAETILPSTAASPGAKEAHIGSFIKTMVTDCYEEKDQKIFAAGLDKLQEVSKEKFKDNFQKLSAGNKHALLVNLDNEAKSYQKSKKEDEPNHYFTMLKQLTLLGYFTSELGATQALNYLPVPGRFEGCIPYKKGDKAWAM</sequence>
<keyword evidence="2" id="KW-1185">Reference proteome</keyword>